<keyword evidence="6" id="KW-1133">Transmembrane helix</keyword>
<dbReference type="PIRSF" id="PIRSF007871">
    <property type="entry name" value="Cox20"/>
    <property type="match status" value="1"/>
</dbReference>
<feature type="region of interest" description="Disordered" evidence="10">
    <location>
        <begin position="1"/>
        <end position="26"/>
    </location>
</feature>
<dbReference type="PANTHER" id="PTHR31586">
    <property type="entry name" value="CYTOCHROME C OXIDASE PROTEIN 20"/>
    <property type="match status" value="1"/>
</dbReference>
<sequence length="150" mass="16958">MGWFSRTPARVSTAKEVTPEEAKGRTQLLEDLEPKFEDGPQSRQPPTVTEAVKLLQWSDISLDRYFGMPCFREAMLTGFQAMGVLGVVTLVIHKNPSRSVKWGLGGFFLGSVVGWEQCRSLRRRSFATVEAARRKNQEVVRQKLEEEGTK</sequence>
<protein>
    <recommendedName>
        <fullName evidence="3 9">Cytochrome c oxidase assembly protein COX20, mitochondrial</fullName>
    </recommendedName>
</protein>
<dbReference type="KEGG" id="asau:88172553"/>
<evidence type="ECO:0000256" key="5">
    <source>
        <dbReference type="ARBA" id="ARBA00022792"/>
    </source>
</evidence>
<proteinExistence type="inferred from homology"/>
<gene>
    <name evidence="11" type="ORF">PUMCH_001488</name>
</gene>
<dbReference type="GO" id="GO:0005743">
    <property type="term" value="C:mitochondrial inner membrane"/>
    <property type="evidence" value="ECO:0007669"/>
    <property type="project" value="UniProtKB-SubCell"/>
</dbReference>
<evidence type="ECO:0000256" key="2">
    <source>
        <dbReference type="ARBA" id="ARBA00009575"/>
    </source>
</evidence>
<evidence type="ECO:0000256" key="10">
    <source>
        <dbReference type="SAM" id="MobiDB-lite"/>
    </source>
</evidence>
<dbReference type="PANTHER" id="PTHR31586:SF1">
    <property type="entry name" value="CYTOCHROME C OXIDASE ASSEMBLY PROTEIN COX20, MITOCHONDRIAL"/>
    <property type="match status" value="1"/>
</dbReference>
<reference evidence="11 12" key="1">
    <citation type="submission" date="2023-10" db="EMBL/GenBank/DDBJ databases">
        <title>Draft Genome Sequence of Candida saopaulonensis from a very Premature Infant with Sepsis.</title>
        <authorList>
            <person name="Ning Y."/>
            <person name="Dai R."/>
            <person name="Xiao M."/>
            <person name="Xu Y."/>
            <person name="Yan Q."/>
            <person name="Zhang L."/>
        </authorList>
    </citation>
    <scope>NUCLEOTIDE SEQUENCE [LARGE SCALE GENOMIC DNA]</scope>
    <source>
        <strain evidence="11 12">19XY460</strain>
    </source>
</reference>
<dbReference type="InterPro" id="IPR022533">
    <property type="entry name" value="Cox20"/>
</dbReference>
<evidence type="ECO:0000256" key="9">
    <source>
        <dbReference type="PIRNR" id="PIRNR007871"/>
    </source>
</evidence>
<dbReference type="GeneID" id="88172553"/>
<name>A0AAX4H8B5_9ASCO</name>
<keyword evidence="5 9" id="KW-0999">Mitochondrion inner membrane</keyword>
<keyword evidence="12" id="KW-1185">Reference proteome</keyword>
<evidence type="ECO:0000256" key="8">
    <source>
        <dbReference type="ARBA" id="ARBA00023136"/>
    </source>
</evidence>
<dbReference type="AlphaFoldDB" id="A0AAX4H8B5"/>
<keyword evidence="4" id="KW-0812">Transmembrane</keyword>
<organism evidence="11 12">
    <name type="scientific">Australozyma saopauloensis</name>
    <dbReference type="NCBI Taxonomy" id="291208"/>
    <lineage>
        <taxon>Eukaryota</taxon>
        <taxon>Fungi</taxon>
        <taxon>Dikarya</taxon>
        <taxon>Ascomycota</taxon>
        <taxon>Saccharomycotina</taxon>
        <taxon>Pichiomycetes</taxon>
        <taxon>Metschnikowiaceae</taxon>
        <taxon>Australozyma</taxon>
    </lineage>
</organism>
<dbReference type="RefSeq" id="XP_062876605.1">
    <property type="nucleotide sequence ID" value="XM_063020535.1"/>
</dbReference>
<dbReference type="Proteomes" id="UP001338582">
    <property type="component" value="Chromosome 2"/>
</dbReference>
<keyword evidence="8 9" id="KW-0472">Membrane</keyword>
<evidence type="ECO:0000256" key="3">
    <source>
        <dbReference type="ARBA" id="ARBA00017689"/>
    </source>
</evidence>
<evidence type="ECO:0000313" key="12">
    <source>
        <dbReference type="Proteomes" id="UP001338582"/>
    </source>
</evidence>
<evidence type="ECO:0000256" key="6">
    <source>
        <dbReference type="ARBA" id="ARBA00022989"/>
    </source>
</evidence>
<evidence type="ECO:0000256" key="1">
    <source>
        <dbReference type="ARBA" id="ARBA00004273"/>
    </source>
</evidence>
<dbReference type="EMBL" id="CP138895">
    <property type="protein sequence ID" value="WPK24222.1"/>
    <property type="molecule type" value="Genomic_DNA"/>
</dbReference>
<evidence type="ECO:0000256" key="4">
    <source>
        <dbReference type="ARBA" id="ARBA00022692"/>
    </source>
</evidence>
<comment type="subcellular location">
    <subcellularLocation>
        <location evidence="1 9">Mitochondrion inner membrane</location>
    </subcellularLocation>
</comment>
<accession>A0AAX4H8B5</accession>
<keyword evidence="7 9" id="KW-0496">Mitochondrion</keyword>
<dbReference type="GO" id="GO:0033617">
    <property type="term" value="P:mitochondrial respiratory chain complex IV assembly"/>
    <property type="evidence" value="ECO:0007669"/>
    <property type="project" value="InterPro"/>
</dbReference>
<evidence type="ECO:0000313" key="11">
    <source>
        <dbReference type="EMBL" id="WPK24222.1"/>
    </source>
</evidence>
<comment type="function">
    <text evidence="9">Involved in the assembly of the cytochrome c oxidase complex.</text>
</comment>
<evidence type="ECO:0000256" key="7">
    <source>
        <dbReference type="ARBA" id="ARBA00023128"/>
    </source>
</evidence>
<dbReference type="Pfam" id="PF12597">
    <property type="entry name" value="Cox20"/>
    <property type="match status" value="1"/>
</dbReference>
<comment type="similarity">
    <text evidence="2 9">Belongs to the COX20 family.</text>
</comment>